<evidence type="ECO:0000313" key="7">
    <source>
        <dbReference type="EMBL" id="CDG68265.1"/>
    </source>
</evidence>
<comment type="similarity">
    <text evidence="2">Belongs to the eukaryotic/archaeal RNase P protein component 2 family.</text>
</comment>
<proteinExistence type="evidence at transcript level"/>
<dbReference type="InterPro" id="IPR038085">
    <property type="entry name" value="Rnp2-like_sf"/>
</dbReference>
<accession>T2M8K3</accession>
<dbReference type="EMBL" id="HAAD01002033">
    <property type="protein sequence ID" value="CDG68265.1"/>
    <property type="molecule type" value="mRNA"/>
</dbReference>
<evidence type="ECO:0000256" key="2">
    <source>
        <dbReference type="ARBA" id="ARBA00010800"/>
    </source>
</evidence>
<gene>
    <name evidence="7" type="primary">POP5</name>
</gene>
<dbReference type="GO" id="GO:0030677">
    <property type="term" value="C:ribonuclease P complex"/>
    <property type="evidence" value="ECO:0007669"/>
    <property type="project" value="InterPro"/>
</dbReference>
<dbReference type="AlphaFoldDB" id="T2M8K3"/>
<dbReference type="Gene3D" id="3.30.70.3250">
    <property type="entry name" value="Ribonuclease P, Pop5 subunit"/>
    <property type="match status" value="1"/>
</dbReference>
<name>T2M8K3_HYDVU</name>
<evidence type="ECO:0000256" key="5">
    <source>
        <dbReference type="ARBA" id="ARBA00023242"/>
    </source>
</evidence>
<sequence length="153" mass="18149">SRNMVRKKQRYFVVEIIYEDNKVDLNLSREDIFRAIRLSIQDLYGDYGIGAFSLNLFVKYVNPYTKLFFVQAPREYQIIIRACLTFIKMLRNRLCILNCIYVAATIKSAEVFLLKRDKETLRALYKNCKNVSERAKIMEFTKKQNLDVLNDLL</sequence>
<keyword evidence="5" id="KW-0539">Nucleus</keyword>
<evidence type="ECO:0000256" key="6">
    <source>
        <dbReference type="ARBA" id="ARBA00044198"/>
    </source>
</evidence>
<keyword evidence="4" id="KW-0819">tRNA processing</keyword>
<evidence type="ECO:0000256" key="4">
    <source>
        <dbReference type="ARBA" id="ARBA00022694"/>
    </source>
</evidence>
<dbReference type="GO" id="GO:0005634">
    <property type="term" value="C:nucleus"/>
    <property type="evidence" value="ECO:0007669"/>
    <property type="project" value="UniProtKB-SubCell"/>
</dbReference>
<evidence type="ECO:0000256" key="3">
    <source>
        <dbReference type="ARBA" id="ARBA00022552"/>
    </source>
</evidence>
<reference evidence="7" key="1">
    <citation type="journal article" date="2013" name="Genome Biol. Evol.">
        <title>Punctuated emergences of genetic and phenotypic innovations in eumetazoan, bilaterian, euteleostome, and hominidae ancestors.</title>
        <authorList>
            <person name="Wenger Y."/>
            <person name="Galliot B."/>
        </authorList>
    </citation>
    <scope>NUCLEOTIDE SEQUENCE</scope>
    <source>
        <tissue evidence="7">Whole animals</tissue>
    </source>
</reference>
<organism evidence="7">
    <name type="scientific">Hydra vulgaris</name>
    <name type="common">Hydra</name>
    <name type="synonym">Hydra attenuata</name>
    <dbReference type="NCBI Taxonomy" id="6087"/>
    <lineage>
        <taxon>Eukaryota</taxon>
        <taxon>Metazoa</taxon>
        <taxon>Cnidaria</taxon>
        <taxon>Hydrozoa</taxon>
        <taxon>Hydroidolina</taxon>
        <taxon>Anthoathecata</taxon>
        <taxon>Aplanulata</taxon>
        <taxon>Hydridae</taxon>
        <taxon>Hydra</taxon>
    </lineage>
</organism>
<dbReference type="GO" id="GO:0033204">
    <property type="term" value="F:ribonuclease P RNA binding"/>
    <property type="evidence" value="ECO:0007669"/>
    <property type="project" value="InterPro"/>
</dbReference>
<dbReference type="GO" id="GO:0001682">
    <property type="term" value="P:tRNA 5'-leader removal"/>
    <property type="evidence" value="ECO:0007669"/>
    <property type="project" value="InterPro"/>
</dbReference>
<dbReference type="SUPFAM" id="SSF160350">
    <property type="entry name" value="Rnp2-like"/>
    <property type="match status" value="1"/>
</dbReference>
<keyword evidence="3" id="KW-0698">rRNA processing</keyword>
<dbReference type="PIRSF" id="PIRSF023803">
    <property type="entry name" value="Ribonuclease_P_prd"/>
    <property type="match status" value="1"/>
</dbReference>
<comment type="subcellular location">
    <subcellularLocation>
        <location evidence="1">Nucleus</location>
    </subcellularLocation>
</comment>
<evidence type="ECO:0000256" key="1">
    <source>
        <dbReference type="ARBA" id="ARBA00004123"/>
    </source>
</evidence>
<dbReference type="GO" id="GO:0006364">
    <property type="term" value="P:rRNA processing"/>
    <property type="evidence" value="ECO:0007669"/>
    <property type="project" value="UniProtKB-KW"/>
</dbReference>
<dbReference type="InterPro" id="IPR016819">
    <property type="entry name" value="RNase_P/MRP_POP5"/>
</dbReference>
<protein>
    <recommendedName>
        <fullName evidence="6">Ribonuclease P/MRP protein subunit POP5</fullName>
    </recommendedName>
</protein>
<dbReference type="Pfam" id="PF01900">
    <property type="entry name" value="RNase_P_Rpp14"/>
    <property type="match status" value="1"/>
</dbReference>
<dbReference type="PANTHER" id="PTHR48414:SF1">
    <property type="entry name" value="POP5 HOMOLOG, RIBONUCLEASE P_MRP SUBUNIT"/>
    <property type="match status" value="1"/>
</dbReference>
<dbReference type="InterPro" id="IPR002759">
    <property type="entry name" value="Pop5/Rpp14/Rnp2-like"/>
</dbReference>
<dbReference type="PANTHER" id="PTHR48414">
    <property type="entry name" value="POP5 HOMOLOG, RIBONUCLEASE P_MRP SUBUNIT"/>
    <property type="match status" value="1"/>
</dbReference>
<feature type="non-terminal residue" evidence="7">
    <location>
        <position position="1"/>
    </location>
</feature>